<organism evidence="2 3">
    <name type="scientific">Leeia aquatica</name>
    <dbReference type="NCBI Taxonomy" id="2725557"/>
    <lineage>
        <taxon>Bacteria</taxon>
        <taxon>Pseudomonadati</taxon>
        <taxon>Pseudomonadota</taxon>
        <taxon>Betaproteobacteria</taxon>
        <taxon>Neisseriales</taxon>
        <taxon>Leeiaceae</taxon>
        <taxon>Leeia</taxon>
    </lineage>
</organism>
<gene>
    <name evidence="2" type="ORF">HF682_15020</name>
</gene>
<accession>A0A847SC76</accession>
<dbReference type="PANTHER" id="PTHR43441">
    <property type="entry name" value="RIBOSOMAL-PROTEIN-SERINE ACETYLTRANSFERASE"/>
    <property type="match status" value="1"/>
</dbReference>
<keyword evidence="2" id="KW-0808">Transferase</keyword>
<dbReference type="GO" id="GO:1990189">
    <property type="term" value="F:protein N-terminal-serine acetyltransferase activity"/>
    <property type="evidence" value="ECO:0007669"/>
    <property type="project" value="TreeGrafter"/>
</dbReference>
<dbReference type="PANTHER" id="PTHR43441:SF3">
    <property type="entry name" value="ACETYLTRANSFERASE"/>
    <property type="match status" value="1"/>
</dbReference>
<proteinExistence type="predicted"/>
<dbReference type="InterPro" id="IPR000182">
    <property type="entry name" value="GNAT_dom"/>
</dbReference>
<dbReference type="Gene3D" id="3.40.630.30">
    <property type="match status" value="1"/>
</dbReference>
<sequence length="188" mass="21045">MMSFILRDIHTELTTPRLRLRVPRAGDGAMVHAAVVETLDLLRQWPASLPWAQAEPSVAVSESWCRLSAAWFMQRTTLNYLVFDTAGELVASIGLHDIDWAVPSFEIGYWGRKGYQGQGLMREAVGALVRYAFEQLGARRVCAWVDEANVASRRLCEAIGMQLEGILRHERITPDGQLRNSCVYAAVV</sequence>
<dbReference type="CDD" id="cd04301">
    <property type="entry name" value="NAT_SF"/>
    <property type="match status" value="1"/>
</dbReference>
<dbReference type="EMBL" id="JABAIM010000004">
    <property type="protein sequence ID" value="NLR76477.1"/>
    <property type="molecule type" value="Genomic_DNA"/>
</dbReference>
<dbReference type="GO" id="GO:0008999">
    <property type="term" value="F:protein-N-terminal-alanine acetyltransferase activity"/>
    <property type="evidence" value="ECO:0007669"/>
    <property type="project" value="TreeGrafter"/>
</dbReference>
<evidence type="ECO:0000259" key="1">
    <source>
        <dbReference type="PROSITE" id="PS51186"/>
    </source>
</evidence>
<keyword evidence="3" id="KW-1185">Reference proteome</keyword>
<comment type="caution">
    <text evidence="2">The sequence shown here is derived from an EMBL/GenBank/DDBJ whole genome shotgun (WGS) entry which is preliminary data.</text>
</comment>
<reference evidence="2 3" key="1">
    <citation type="submission" date="2020-04" db="EMBL/GenBank/DDBJ databases">
        <title>Draft genome of Leeia sp. IMCC25680.</title>
        <authorList>
            <person name="Song J."/>
            <person name="Cho J.-C."/>
        </authorList>
    </citation>
    <scope>NUCLEOTIDE SEQUENCE [LARGE SCALE GENOMIC DNA]</scope>
    <source>
        <strain evidence="2 3">IMCC25680</strain>
    </source>
</reference>
<dbReference type="SUPFAM" id="SSF55729">
    <property type="entry name" value="Acyl-CoA N-acyltransferases (Nat)"/>
    <property type="match status" value="1"/>
</dbReference>
<evidence type="ECO:0000313" key="3">
    <source>
        <dbReference type="Proteomes" id="UP000587991"/>
    </source>
</evidence>
<feature type="domain" description="N-acetyltransferase" evidence="1">
    <location>
        <begin position="29"/>
        <end position="188"/>
    </location>
</feature>
<evidence type="ECO:0000313" key="2">
    <source>
        <dbReference type="EMBL" id="NLR76477.1"/>
    </source>
</evidence>
<dbReference type="RefSeq" id="WP_168878154.1">
    <property type="nucleotide sequence ID" value="NZ_JABAIM010000004.1"/>
</dbReference>
<dbReference type="InterPro" id="IPR051908">
    <property type="entry name" value="Ribosomal_N-acetyltransferase"/>
</dbReference>
<protein>
    <submittedName>
        <fullName evidence="2">GNAT family N-acetyltransferase</fullName>
    </submittedName>
</protein>
<dbReference type="AlphaFoldDB" id="A0A847SC76"/>
<dbReference type="Proteomes" id="UP000587991">
    <property type="component" value="Unassembled WGS sequence"/>
</dbReference>
<name>A0A847SC76_9NEIS</name>
<dbReference type="PROSITE" id="PS51186">
    <property type="entry name" value="GNAT"/>
    <property type="match status" value="1"/>
</dbReference>
<dbReference type="InterPro" id="IPR016181">
    <property type="entry name" value="Acyl_CoA_acyltransferase"/>
</dbReference>
<dbReference type="Pfam" id="PF13302">
    <property type="entry name" value="Acetyltransf_3"/>
    <property type="match status" value="1"/>
</dbReference>
<dbReference type="GO" id="GO:0005737">
    <property type="term" value="C:cytoplasm"/>
    <property type="evidence" value="ECO:0007669"/>
    <property type="project" value="TreeGrafter"/>
</dbReference>